<dbReference type="AlphaFoldDB" id="A0A1E7N216"/>
<reference evidence="3" key="4">
    <citation type="submission" date="2016-08" db="EMBL/GenBank/DDBJ databases">
        <title>Sequencing, assembly and comparative genomics of S. aureofaciens ATCC 10762.</title>
        <authorList>
            <person name="Gradnigo J.S."/>
            <person name="Johnson N."/>
            <person name="Somerville G.A."/>
        </authorList>
    </citation>
    <scope>NUCLEOTIDE SEQUENCE [LARGE SCALE GENOMIC DNA]</scope>
    <source>
        <strain evidence="3">ATCC 10762 / DSM 40127 / CCM 3239 / JCM 4008 / LMG 5968 / NBRC 12843 / NCIMB 8234 / A-377</strain>
    </source>
</reference>
<dbReference type="OrthoDB" id="4162281at2"/>
<dbReference type="KEGG" id="kau:B6264_26120"/>
<name>A0A1E7N216_KITAU</name>
<dbReference type="Proteomes" id="UP000037395">
    <property type="component" value="Unassembled WGS sequence"/>
</dbReference>
<gene>
    <name evidence="1" type="ORF">GCM10010502_51730</name>
    <name evidence="2" type="ORF">HS99_0009650</name>
</gene>
<evidence type="ECO:0000313" key="3">
    <source>
        <dbReference type="Proteomes" id="UP000037395"/>
    </source>
</evidence>
<keyword evidence="3" id="KW-1185">Reference proteome</keyword>
<dbReference type="GeneID" id="97488180"/>
<sequence>MTTGSVLARSWRSFTGRTLPYSPPPPGHGRNGHSLGQRVWASFTGVELRPARGRTAAPAPVVLPQPRPAPPDRPRAVALAPGWFALPQLPQAGGLAAASGDSVLIEASSPDGSARFLVRGPGVADPDHRLELIVDTAGADRPLMTAVGYTDPDGIGHLLLVPVVRGRFGPPAAYVRLPGFDTGSTLTASDAHPVGPESSLDAEQVAASVRAAVNEATREAWRQVRELLADDSLRAVIDRELG</sequence>
<evidence type="ECO:0000313" key="1">
    <source>
        <dbReference type="EMBL" id="GGU92042.1"/>
    </source>
</evidence>
<dbReference type="RefSeq" id="WP_030555877.1">
    <property type="nucleotide sequence ID" value="NZ_BMUB01000014.1"/>
</dbReference>
<accession>A0A8H9HZZ3</accession>
<protein>
    <submittedName>
        <fullName evidence="2">Uncharacterized protein</fullName>
    </submittedName>
</protein>
<accession>A0A1E7N216</accession>
<comment type="caution">
    <text evidence="2">The sequence shown here is derived from an EMBL/GenBank/DDBJ whole genome shotgun (WGS) entry which is preliminary data.</text>
</comment>
<proteinExistence type="predicted"/>
<reference evidence="1" key="5">
    <citation type="submission" date="2020-09" db="EMBL/GenBank/DDBJ databases">
        <authorList>
            <person name="Sun Q."/>
            <person name="Ohkuma M."/>
        </authorList>
    </citation>
    <scope>NUCLEOTIDE SEQUENCE</scope>
    <source>
        <strain evidence="1">JCM 4434</strain>
    </source>
</reference>
<organism evidence="2 3">
    <name type="scientific">Kitasatospora aureofaciens</name>
    <name type="common">Streptomyces aureofaciens</name>
    <dbReference type="NCBI Taxonomy" id="1894"/>
    <lineage>
        <taxon>Bacteria</taxon>
        <taxon>Bacillati</taxon>
        <taxon>Actinomycetota</taxon>
        <taxon>Actinomycetes</taxon>
        <taxon>Kitasatosporales</taxon>
        <taxon>Streptomycetaceae</taxon>
        <taxon>Kitasatospora</taxon>
    </lineage>
</organism>
<evidence type="ECO:0000313" key="2">
    <source>
        <dbReference type="EMBL" id="OEV34738.1"/>
    </source>
</evidence>
<dbReference type="Proteomes" id="UP000610124">
    <property type="component" value="Unassembled WGS sequence"/>
</dbReference>
<reference evidence="2 3" key="2">
    <citation type="submission" date="2014-07" db="EMBL/GenBank/DDBJ databases">
        <authorList>
            <person name="Zhang J.E."/>
            <person name="Yang H."/>
            <person name="Guo J."/>
            <person name="Deng Z."/>
            <person name="Luo H."/>
            <person name="Luo M."/>
            <person name="Zhao B."/>
        </authorList>
    </citation>
    <scope>NUCLEOTIDE SEQUENCE [LARGE SCALE GENOMIC DNA]</scope>
    <source>
        <strain evidence="2">ATCC 10762</strain>
        <strain evidence="3">ATCC 10762 / DSM 40127 / CCM 3239 / JCM 4008 / LMG 5968 / NBRC 12843 / NCIMB 8234 / A-377</strain>
    </source>
</reference>
<dbReference type="EMBL" id="JPRF03000043">
    <property type="protein sequence ID" value="OEV34738.1"/>
    <property type="molecule type" value="Genomic_DNA"/>
</dbReference>
<reference evidence="2" key="3">
    <citation type="submission" date="2016-08" db="EMBL/GenBank/DDBJ databases">
        <title>Sequencing, Assembly and Comparative Genomics of S. aureofaciens ATCC 10762.</title>
        <authorList>
            <person name="Gradnigo J.S."/>
            <person name="Johnson N."/>
            <person name="Somerville G.A."/>
        </authorList>
    </citation>
    <scope>NUCLEOTIDE SEQUENCE [LARGE SCALE GENOMIC DNA]</scope>
    <source>
        <strain evidence="2">ATCC 10762</strain>
    </source>
</reference>
<reference evidence="1" key="1">
    <citation type="journal article" date="2014" name="Int. J. Syst. Evol. Microbiol.">
        <title>Complete genome sequence of Corynebacterium casei LMG S-19264T (=DSM 44701T), isolated from a smear-ripened cheese.</title>
        <authorList>
            <consortium name="US DOE Joint Genome Institute (JGI-PGF)"/>
            <person name="Walter F."/>
            <person name="Albersmeier A."/>
            <person name="Kalinowski J."/>
            <person name="Ruckert C."/>
        </authorList>
    </citation>
    <scope>NUCLEOTIDE SEQUENCE</scope>
    <source>
        <strain evidence="1">JCM 4434</strain>
    </source>
</reference>
<dbReference type="EMBL" id="BMUB01000014">
    <property type="protein sequence ID" value="GGU92042.1"/>
    <property type="molecule type" value="Genomic_DNA"/>
</dbReference>